<dbReference type="RefSeq" id="XP_007412288.1">
    <property type="nucleotide sequence ID" value="XM_007412226.1"/>
</dbReference>
<dbReference type="PANTHER" id="PTHR45786">
    <property type="entry name" value="DNA BINDING PROTEIN-LIKE"/>
    <property type="match status" value="1"/>
</dbReference>
<dbReference type="HOGENOM" id="CLU_001324_5_1_1"/>
<dbReference type="InParanoid" id="F4RT38"/>
<dbReference type="GeneID" id="18927029"/>
<evidence type="ECO:0008006" key="3">
    <source>
        <dbReference type="Google" id="ProtNLM"/>
    </source>
</evidence>
<dbReference type="OrthoDB" id="2272314at2759"/>
<feature type="non-terminal residue" evidence="1">
    <location>
        <position position="191"/>
    </location>
</feature>
<reference evidence="2" key="1">
    <citation type="journal article" date="2011" name="Proc. Natl. Acad. Sci. U.S.A.">
        <title>Obligate biotrophy features unraveled by the genomic analysis of rust fungi.</title>
        <authorList>
            <person name="Duplessis S."/>
            <person name="Cuomo C.A."/>
            <person name="Lin Y.-C."/>
            <person name="Aerts A."/>
            <person name="Tisserant E."/>
            <person name="Veneault-Fourrey C."/>
            <person name="Joly D.L."/>
            <person name="Hacquard S."/>
            <person name="Amselem J."/>
            <person name="Cantarel B.L."/>
            <person name="Chiu R."/>
            <person name="Coutinho P.M."/>
            <person name="Feau N."/>
            <person name="Field M."/>
            <person name="Frey P."/>
            <person name="Gelhaye E."/>
            <person name="Goldberg J."/>
            <person name="Grabherr M.G."/>
            <person name="Kodira C.D."/>
            <person name="Kohler A."/>
            <person name="Kuees U."/>
            <person name="Lindquist E.A."/>
            <person name="Lucas S.M."/>
            <person name="Mago R."/>
            <person name="Mauceli E."/>
            <person name="Morin E."/>
            <person name="Murat C."/>
            <person name="Pangilinan J.L."/>
            <person name="Park R."/>
            <person name="Pearson M."/>
            <person name="Quesneville H."/>
            <person name="Rouhier N."/>
            <person name="Sakthikumar S."/>
            <person name="Salamov A.A."/>
            <person name="Schmutz J."/>
            <person name="Selles B."/>
            <person name="Shapiro H."/>
            <person name="Tanguay P."/>
            <person name="Tuskan G.A."/>
            <person name="Henrissat B."/>
            <person name="Van de Peer Y."/>
            <person name="Rouze P."/>
            <person name="Ellis J.G."/>
            <person name="Dodds P.N."/>
            <person name="Schein J.E."/>
            <person name="Zhong S."/>
            <person name="Hamelin R.C."/>
            <person name="Grigoriev I.V."/>
            <person name="Szabo L.J."/>
            <person name="Martin F."/>
        </authorList>
    </citation>
    <scope>NUCLEOTIDE SEQUENCE [LARGE SCALE GENOMIC DNA]</scope>
    <source>
        <strain evidence="2">98AG31 / pathotype 3-4-7</strain>
    </source>
</reference>
<keyword evidence="2" id="KW-1185">Reference proteome</keyword>
<dbReference type="PANTHER" id="PTHR45786:SF74">
    <property type="entry name" value="ATP-DEPENDENT DNA HELICASE"/>
    <property type="match status" value="1"/>
</dbReference>
<proteinExistence type="predicted"/>
<dbReference type="EMBL" id="GL883118">
    <property type="protein sequence ID" value="EGG04497.1"/>
    <property type="molecule type" value="Genomic_DNA"/>
</dbReference>
<dbReference type="STRING" id="747676.F4RT38"/>
<protein>
    <recommendedName>
        <fullName evidence="3">Helitron helicase-like domain-containing protein</fullName>
    </recommendedName>
</protein>
<dbReference type="AlphaFoldDB" id="F4RT38"/>
<dbReference type="Proteomes" id="UP000001072">
    <property type="component" value="Unassembled WGS sequence"/>
</dbReference>
<evidence type="ECO:0000313" key="1">
    <source>
        <dbReference type="EMBL" id="EGG04497.1"/>
    </source>
</evidence>
<gene>
    <name evidence="1" type="ORF">MELLADRAFT_28760</name>
</gene>
<dbReference type="KEGG" id="mlr:MELLADRAFT_28760"/>
<dbReference type="VEuPathDB" id="FungiDB:MELLADRAFT_28760"/>
<sequence length="191" mass="21093">SRHFCKHIRAYNNAVSFTSNGVKTDKTVAGNGGTWTYRIFGQLSHNIGALLPPDGQPKKFAQIFMGGDQADGEAAARSKAAGGGLRPIILKKLQRFLYAKNPFAKLYKSSEQVANGSQIRTIKIKSLAIGNRDKNRYNFPTCNQVAAIIEGDGEVGSTDRDIILHRKSGLLRRISELNTTYFALRYPVLFM</sequence>
<feature type="non-terminal residue" evidence="1">
    <location>
        <position position="1"/>
    </location>
</feature>
<organism evidence="2">
    <name type="scientific">Melampsora larici-populina (strain 98AG31 / pathotype 3-4-7)</name>
    <name type="common">Poplar leaf rust fungus</name>
    <dbReference type="NCBI Taxonomy" id="747676"/>
    <lineage>
        <taxon>Eukaryota</taxon>
        <taxon>Fungi</taxon>
        <taxon>Dikarya</taxon>
        <taxon>Basidiomycota</taxon>
        <taxon>Pucciniomycotina</taxon>
        <taxon>Pucciniomycetes</taxon>
        <taxon>Pucciniales</taxon>
        <taxon>Melampsoraceae</taxon>
        <taxon>Melampsora</taxon>
    </lineage>
</organism>
<name>F4RT38_MELLP</name>
<dbReference type="eggNOG" id="KOG0987">
    <property type="taxonomic scope" value="Eukaryota"/>
</dbReference>
<evidence type="ECO:0000313" key="2">
    <source>
        <dbReference type="Proteomes" id="UP000001072"/>
    </source>
</evidence>
<accession>F4RT38</accession>